<organism evidence="2">
    <name type="scientific">mine drainage metagenome</name>
    <dbReference type="NCBI Taxonomy" id="410659"/>
    <lineage>
        <taxon>unclassified sequences</taxon>
        <taxon>metagenomes</taxon>
        <taxon>ecological metagenomes</taxon>
    </lineage>
</organism>
<proteinExistence type="predicted"/>
<dbReference type="Gene3D" id="3.30.70.1070">
    <property type="entry name" value="Sporulation related repeat"/>
    <property type="match status" value="1"/>
</dbReference>
<dbReference type="EMBL" id="MLJW01001672">
    <property type="protein sequence ID" value="OIQ77201.1"/>
    <property type="molecule type" value="Genomic_DNA"/>
</dbReference>
<feature type="domain" description="SPOR" evidence="1">
    <location>
        <begin position="17"/>
        <end position="90"/>
    </location>
</feature>
<protein>
    <submittedName>
        <fullName evidence="2">Sporulation related domain protein</fullName>
    </submittedName>
</protein>
<dbReference type="GO" id="GO:0042834">
    <property type="term" value="F:peptidoglycan binding"/>
    <property type="evidence" value="ECO:0007669"/>
    <property type="project" value="InterPro"/>
</dbReference>
<evidence type="ECO:0000313" key="2">
    <source>
        <dbReference type="EMBL" id="OIQ77201.1"/>
    </source>
</evidence>
<dbReference type="PROSITE" id="PS51724">
    <property type="entry name" value="SPOR"/>
    <property type="match status" value="1"/>
</dbReference>
<dbReference type="InterPro" id="IPR007730">
    <property type="entry name" value="SPOR-like_dom"/>
</dbReference>
<dbReference type="AlphaFoldDB" id="A0A1J5Q0F3"/>
<dbReference type="Pfam" id="PF05036">
    <property type="entry name" value="SPOR"/>
    <property type="match status" value="1"/>
</dbReference>
<reference evidence="2" key="1">
    <citation type="submission" date="2016-10" db="EMBL/GenBank/DDBJ databases">
        <title>Sequence of Gallionella enrichment culture.</title>
        <authorList>
            <person name="Poehlein A."/>
            <person name="Muehling M."/>
            <person name="Daniel R."/>
        </authorList>
    </citation>
    <scope>NUCLEOTIDE SEQUENCE</scope>
</reference>
<evidence type="ECO:0000259" key="1">
    <source>
        <dbReference type="PROSITE" id="PS51724"/>
    </source>
</evidence>
<accession>A0A1J5Q0F3</accession>
<name>A0A1J5Q0F3_9ZZZZ</name>
<dbReference type="SUPFAM" id="SSF110997">
    <property type="entry name" value="Sporulation related repeat"/>
    <property type="match status" value="1"/>
</dbReference>
<dbReference type="InterPro" id="IPR036680">
    <property type="entry name" value="SPOR-like_sf"/>
</dbReference>
<sequence>MTYLAYEPQSTARVATANAATGRFVQVGSFGVPANAAKVEAQLRALGLPVEAGHVHALHTVMVGPLAAGQVASALAAVHGAGFTDAYARD</sequence>
<comment type="caution">
    <text evidence="2">The sequence shown here is derived from an EMBL/GenBank/DDBJ whole genome shotgun (WGS) entry which is preliminary data.</text>
</comment>
<gene>
    <name evidence="2" type="ORF">GALL_411050</name>
</gene>